<keyword evidence="4" id="KW-1185">Reference proteome</keyword>
<dbReference type="InterPro" id="IPR050927">
    <property type="entry name" value="TRPM"/>
</dbReference>
<dbReference type="PANTHER" id="PTHR13800">
    <property type="entry name" value="TRANSIENT RECEPTOR POTENTIAL CATION CHANNEL, SUBFAMILY M, MEMBER 6"/>
    <property type="match status" value="1"/>
</dbReference>
<accession>A0ABN9LZG3</accession>
<dbReference type="InterPro" id="IPR041491">
    <property type="entry name" value="TRPM_SLOG"/>
</dbReference>
<evidence type="ECO:0000256" key="1">
    <source>
        <dbReference type="SAM" id="SignalP"/>
    </source>
</evidence>
<comment type="caution">
    <text evidence="3">The sequence shown here is derived from an EMBL/GenBank/DDBJ whole genome shotgun (WGS) entry which is preliminary data.</text>
</comment>
<name>A0ABN9LZG3_9NEOB</name>
<feature type="domain" description="TRPM SLOG" evidence="2">
    <location>
        <begin position="116"/>
        <end position="380"/>
    </location>
</feature>
<dbReference type="Proteomes" id="UP001176940">
    <property type="component" value="Unassembled WGS sequence"/>
</dbReference>
<organism evidence="3 4">
    <name type="scientific">Ranitomeya imitator</name>
    <name type="common">mimic poison frog</name>
    <dbReference type="NCBI Taxonomy" id="111125"/>
    <lineage>
        <taxon>Eukaryota</taxon>
        <taxon>Metazoa</taxon>
        <taxon>Chordata</taxon>
        <taxon>Craniata</taxon>
        <taxon>Vertebrata</taxon>
        <taxon>Euteleostomi</taxon>
        <taxon>Amphibia</taxon>
        <taxon>Batrachia</taxon>
        <taxon>Anura</taxon>
        <taxon>Neobatrachia</taxon>
        <taxon>Hyloidea</taxon>
        <taxon>Dendrobatidae</taxon>
        <taxon>Dendrobatinae</taxon>
        <taxon>Ranitomeya</taxon>
    </lineage>
</organism>
<reference evidence="3" key="1">
    <citation type="submission" date="2023-07" db="EMBL/GenBank/DDBJ databases">
        <authorList>
            <person name="Stuckert A."/>
        </authorList>
    </citation>
    <scope>NUCLEOTIDE SEQUENCE</scope>
</reference>
<proteinExistence type="predicted"/>
<sequence length="414" mass="46001">MKLITLITHFLFTFIRCIPGCQICQQLVRCCCGRLIKEHRPFAGNAVTSFGDGQTQSETWTVEKDTVKSPTNAYGTIDFQGGSQGCKAKSRHMQLRSRTADQPERSMYPGSRYGYSFVRLSCDSKIEDILQLMVKEWRMQFPKLLISVHGGTQKFDLHPRIKDALSKGFIKAAGTTRAWILTGGVNNGVAEHIEDALKDHASHLSHKVCTIGIAPWGLIDGRHDLLGRNVEAPYQTLRNPLSKLHKLSRSHTHFILVDDGTVGQYGADTRIRQELESRISLQQIHARTGKRIPIVALILEGGPNTIFTVFDYLQQIPPVPVVVCEGSGRAADLLVYVYKQTESQGNLLDGVQCDIITAIKKTFGLNHSEALHIFQTLMACMKTKHLVSSMIPECLIALSDRTSVSLKGVVFCLS</sequence>
<feature type="signal peptide" evidence="1">
    <location>
        <begin position="1"/>
        <end position="17"/>
    </location>
</feature>
<evidence type="ECO:0000259" key="2">
    <source>
        <dbReference type="Pfam" id="PF18139"/>
    </source>
</evidence>
<keyword evidence="1" id="KW-0732">Signal</keyword>
<evidence type="ECO:0000313" key="3">
    <source>
        <dbReference type="EMBL" id="CAJ0954930.1"/>
    </source>
</evidence>
<protein>
    <recommendedName>
        <fullName evidence="2">TRPM SLOG domain-containing protein</fullName>
    </recommendedName>
</protein>
<dbReference type="PANTHER" id="PTHR13800:SF46">
    <property type="entry name" value="NON-SPECIFIC SERINE_THREONINE PROTEIN KINASE"/>
    <property type="match status" value="1"/>
</dbReference>
<feature type="chain" id="PRO_5045272927" description="TRPM SLOG domain-containing protein" evidence="1">
    <location>
        <begin position="18"/>
        <end position="414"/>
    </location>
</feature>
<evidence type="ECO:0000313" key="4">
    <source>
        <dbReference type="Proteomes" id="UP001176940"/>
    </source>
</evidence>
<dbReference type="EMBL" id="CAUEEQ010039390">
    <property type="protein sequence ID" value="CAJ0954930.1"/>
    <property type="molecule type" value="Genomic_DNA"/>
</dbReference>
<gene>
    <name evidence="3" type="ORF">RIMI_LOCUS14932083</name>
</gene>
<dbReference type="Pfam" id="PF18139">
    <property type="entry name" value="LSDAT_euk"/>
    <property type="match status" value="1"/>
</dbReference>